<organism evidence="18 19">
    <name type="scientific">Mongoliitalea lutea</name>
    <dbReference type="NCBI Taxonomy" id="849756"/>
    <lineage>
        <taxon>Bacteria</taxon>
        <taxon>Pseudomonadati</taxon>
        <taxon>Bacteroidota</taxon>
        <taxon>Cytophagia</taxon>
        <taxon>Cytophagales</taxon>
        <taxon>Cyclobacteriaceae</taxon>
        <taxon>Mongoliitalea</taxon>
    </lineage>
</organism>
<evidence type="ECO:0000256" key="12">
    <source>
        <dbReference type="ARBA" id="ARBA00025614"/>
    </source>
</evidence>
<keyword evidence="10 15" id="KW-0066">ATP synthesis</keyword>
<evidence type="ECO:0000256" key="16">
    <source>
        <dbReference type="RuleBase" id="RU003848"/>
    </source>
</evidence>
<keyword evidence="7 15" id="KW-1133">Transmembrane helix</keyword>
<keyword evidence="4 15" id="KW-0138">CF(0)</keyword>
<keyword evidence="19" id="KW-1185">Reference proteome</keyword>
<dbReference type="CDD" id="cd06503">
    <property type="entry name" value="ATP-synt_Fo_b"/>
    <property type="match status" value="1"/>
</dbReference>
<evidence type="ECO:0000313" key="18">
    <source>
        <dbReference type="EMBL" id="GHB30529.1"/>
    </source>
</evidence>
<evidence type="ECO:0000256" key="9">
    <source>
        <dbReference type="ARBA" id="ARBA00023136"/>
    </source>
</evidence>
<comment type="subunit">
    <text evidence="13">F-type ATPases have 2 components, F(1) - the catalytic core - and F(0) - the membrane proton channel. F(1) has five subunits: alpha(3), beta(3), gamma(1), delta(1), epsilon(1). F(0) has four main subunits: a(1), b(2) and c(10-14). The alpha and beta chains form an alternating ring which encloses part of the gamma chain. F(1) is attached to F(0) by a central stalk formed by the gamma and epsilon chains, while a peripheral stalk is formed by the delta and b chains.</text>
</comment>
<dbReference type="EMBL" id="BMYF01000004">
    <property type="protein sequence ID" value="GHB30529.1"/>
    <property type="molecule type" value="Genomic_DNA"/>
</dbReference>
<dbReference type="InterPro" id="IPR050059">
    <property type="entry name" value="ATP_synthase_B_chain"/>
</dbReference>
<dbReference type="GO" id="GO:0046961">
    <property type="term" value="F:proton-transporting ATPase activity, rotational mechanism"/>
    <property type="evidence" value="ECO:0007669"/>
    <property type="project" value="TreeGrafter"/>
</dbReference>
<dbReference type="AlphaFoldDB" id="A0A8J3CXF4"/>
<evidence type="ECO:0000313" key="19">
    <source>
        <dbReference type="Proteomes" id="UP000642809"/>
    </source>
</evidence>
<dbReference type="GO" id="GO:0012505">
    <property type="term" value="C:endomembrane system"/>
    <property type="evidence" value="ECO:0007669"/>
    <property type="project" value="UniProtKB-SubCell"/>
</dbReference>
<evidence type="ECO:0000256" key="14">
    <source>
        <dbReference type="ARBA" id="ARBA00037847"/>
    </source>
</evidence>
<dbReference type="NCBIfam" id="TIGR01144">
    <property type="entry name" value="ATP_synt_b"/>
    <property type="match status" value="1"/>
</dbReference>
<evidence type="ECO:0000256" key="2">
    <source>
        <dbReference type="ARBA" id="ARBA00022448"/>
    </source>
</evidence>
<dbReference type="HAMAP" id="MF_01398">
    <property type="entry name" value="ATP_synth_b_bprime"/>
    <property type="match status" value="1"/>
</dbReference>
<evidence type="ECO:0000256" key="4">
    <source>
        <dbReference type="ARBA" id="ARBA00022547"/>
    </source>
</evidence>
<evidence type="ECO:0000256" key="1">
    <source>
        <dbReference type="ARBA" id="ARBA00005513"/>
    </source>
</evidence>
<evidence type="ECO:0000256" key="15">
    <source>
        <dbReference type="HAMAP-Rule" id="MF_01398"/>
    </source>
</evidence>
<proteinExistence type="inferred from homology"/>
<evidence type="ECO:0000256" key="11">
    <source>
        <dbReference type="ARBA" id="ARBA00025198"/>
    </source>
</evidence>
<keyword evidence="9 15" id="KW-0472">Membrane</keyword>
<dbReference type="Gene3D" id="1.20.5.620">
    <property type="entry name" value="F1F0 ATP synthase subunit B, membrane domain"/>
    <property type="match status" value="1"/>
</dbReference>
<dbReference type="RefSeq" id="WP_189579295.1">
    <property type="nucleotide sequence ID" value="NZ_BMYF01000004.1"/>
</dbReference>
<keyword evidence="5 15" id="KW-0812">Transmembrane</keyword>
<dbReference type="InterPro" id="IPR002146">
    <property type="entry name" value="ATP_synth_b/b'su_bac/chlpt"/>
</dbReference>
<keyword evidence="2 15" id="KW-0813">Transport</keyword>
<reference evidence="18" key="1">
    <citation type="journal article" date="2014" name="Int. J. Syst. Evol. Microbiol.">
        <title>Complete genome sequence of Corynebacterium casei LMG S-19264T (=DSM 44701T), isolated from a smear-ripened cheese.</title>
        <authorList>
            <consortium name="US DOE Joint Genome Institute (JGI-PGF)"/>
            <person name="Walter F."/>
            <person name="Albersmeier A."/>
            <person name="Kalinowski J."/>
            <person name="Ruckert C."/>
        </authorList>
    </citation>
    <scope>NUCLEOTIDE SEQUENCE</scope>
    <source>
        <strain evidence="18">KCTC 23224</strain>
    </source>
</reference>
<comment type="function">
    <text evidence="12">Component of the F(0) channel, it forms part of the peripheral stalk, linking F(1) to F(0). The b'-subunit is a diverged and duplicated form of b found in plants and photosynthetic bacteria.</text>
</comment>
<evidence type="ECO:0000256" key="3">
    <source>
        <dbReference type="ARBA" id="ARBA00022475"/>
    </source>
</evidence>
<accession>A0A8J3CXF4</accession>
<comment type="function">
    <text evidence="11 15">F(1)F(0) ATP synthase produces ATP from ADP in the presence of a proton or sodium gradient. F-type ATPases consist of two structural domains, F(1) containing the extramembraneous catalytic core and F(0) containing the membrane proton channel, linked together by a central stalk and a peripheral stalk. During catalysis, ATP synthesis in the catalytic domain of F(1) is coupled via a rotary mechanism of the central stalk subunits to proton translocation.</text>
</comment>
<keyword evidence="17" id="KW-0175">Coiled coil</keyword>
<name>A0A8J3CXF4_9BACT</name>
<comment type="subcellular location">
    <subcellularLocation>
        <location evidence="15">Cell membrane</location>
        <topology evidence="15">Single-pass membrane protein</topology>
    </subcellularLocation>
    <subcellularLocation>
        <location evidence="14">Endomembrane system</location>
        <topology evidence="14">Single-pass membrane protein</topology>
    </subcellularLocation>
</comment>
<evidence type="ECO:0000256" key="17">
    <source>
        <dbReference type="SAM" id="Coils"/>
    </source>
</evidence>
<dbReference type="InterPro" id="IPR028987">
    <property type="entry name" value="ATP_synth_B-like_membr_sf"/>
</dbReference>
<gene>
    <name evidence="15 18" type="primary">atpF</name>
    <name evidence="18" type="ORF">GCM10008106_09280</name>
</gene>
<comment type="caution">
    <text evidence="18">The sequence shown here is derived from an EMBL/GenBank/DDBJ whole genome shotgun (WGS) entry which is preliminary data.</text>
</comment>
<dbReference type="GO" id="GO:0045259">
    <property type="term" value="C:proton-transporting ATP synthase complex"/>
    <property type="evidence" value="ECO:0007669"/>
    <property type="project" value="UniProtKB-KW"/>
</dbReference>
<evidence type="ECO:0000256" key="10">
    <source>
        <dbReference type="ARBA" id="ARBA00023310"/>
    </source>
</evidence>
<dbReference type="SUPFAM" id="SSF81573">
    <property type="entry name" value="F1F0 ATP synthase subunit B, membrane domain"/>
    <property type="match status" value="1"/>
</dbReference>
<dbReference type="GO" id="GO:0046933">
    <property type="term" value="F:proton-transporting ATP synthase activity, rotational mechanism"/>
    <property type="evidence" value="ECO:0007669"/>
    <property type="project" value="UniProtKB-UniRule"/>
</dbReference>
<dbReference type="GO" id="GO:0005886">
    <property type="term" value="C:plasma membrane"/>
    <property type="evidence" value="ECO:0007669"/>
    <property type="project" value="UniProtKB-SubCell"/>
</dbReference>
<dbReference type="Proteomes" id="UP000642809">
    <property type="component" value="Unassembled WGS sequence"/>
</dbReference>
<protein>
    <recommendedName>
        <fullName evidence="15">ATP synthase subunit b</fullName>
    </recommendedName>
    <alternativeName>
        <fullName evidence="15">ATP synthase F(0) sector subunit b</fullName>
    </alternativeName>
    <alternativeName>
        <fullName evidence="15">ATPase subunit I</fullName>
    </alternativeName>
    <alternativeName>
        <fullName evidence="15">F-type ATPase subunit b</fullName>
        <shortName evidence="15">F-ATPase subunit b</shortName>
    </alternativeName>
</protein>
<reference evidence="18" key="2">
    <citation type="submission" date="2020-09" db="EMBL/GenBank/DDBJ databases">
        <authorList>
            <person name="Sun Q."/>
            <person name="Kim S."/>
        </authorList>
    </citation>
    <scope>NUCLEOTIDE SEQUENCE</scope>
    <source>
        <strain evidence="18">KCTC 23224</strain>
    </source>
</reference>
<evidence type="ECO:0000256" key="13">
    <source>
        <dbReference type="ARBA" id="ARBA00026054"/>
    </source>
</evidence>
<evidence type="ECO:0000256" key="6">
    <source>
        <dbReference type="ARBA" id="ARBA00022781"/>
    </source>
</evidence>
<feature type="coiled-coil region" evidence="17">
    <location>
        <begin position="34"/>
        <end position="101"/>
    </location>
</feature>
<sequence length="164" mass="18463">MDLILPGSGLIIWQLIGFLALLFLLTKFAWKPILAALDEREKSIEDALKSAEIARNEMANLKAENERILHEAKIQRDEMLHKATEHAKQIIEEAKEKAQQEGAILLENARHAIQTEKKAAVEEVKVLVATLSLDVAEKLIKKNYTTDAAQKALVEEFVKDIKVN</sequence>
<feature type="transmembrane region" description="Helical" evidence="15">
    <location>
        <begin position="12"/>
        <end position="30"/>
    </location>
</feature>
<dbReference type="InterPro" id="IPR005864">
    <property type="entry name" value="ATP_synth_F0_bsu_bac"/>
</dbReference>
<evidence type="ECO:0000256" key="8">
    <source>
        <dbReference type="ARBA" id="ARBA00023065"/>
    </source>
</evidence>
<comment type="similarity">
    <text evidence="1 15 16">Belongs to the ATPase B chain family.</text>
</comment>
<evidence type="ECO:0000256" key="5">
    <source>
        <dbReference type="ARBA" id="ARBA00022692"/>
    </source>
</evidence>
<comment type="subunit">
    <text evidence="15">F-type ATPases have 2 components, F(1) - the catalytic core - and F(0) - the membrane proton channel. F(1) has five subunits: alpha(3), beta(3), gamma(1), delta(1), epsilon(1). F(0) has three main subunits: a(1), b(2) and c(10-14). The alpha and beta chains form an alternating ring which encloses part of the gamma chain. F(1) is attached to F(0) by a central stalk formed by the gamma and epsilon chains, while a peripheral stalk is formed by the delta and b chains.</text>
</comment>
<keyword evidence="3 15" id="KW-1003">Cell membrane</keyword>
<dbReference type="PANTHER" id="PTHR33445">
    <property type="entry name" value="ATP SYNTHASE SUBUNIT B', CHLOROPLASTIC"/>
    <property type="match status" value="1"/>
</dbReference>
<dbReference type="Pfam" id="PF00430">
    <property type="entry name" value="ATP-synt_B"/>
    <property type="match status" value="1"/>
</dbReference>
<keyword evidence="6 15" id="KW-0375">Hydrogen ion transport</keyword>
<dbReference type="PANTHER" id="PTHR33445:SF1">
    <property type="entry name" value="ATP SYNTHASE SUBUNIT B"/>
    <property type="match status" value="1"/>
</dbReference>
<keyword evidence="8 15" id="KW-0406">Ion transport</keyword>
<evidence type="ECO:0000256" key="7">
    <source>
        <dbReference type="ARBA" id="ARBA00022989"/>
    </source>
</evidence>